<comment type="caution">
    <text evidence="1">The sequence shown here is derived from an EMBL/GenBank/DDBJ whole genome shotgun (WGS) entry which is preliminary data.</text>
</comment>
<dbReference type="AlphaFoldDB" id="A0A2C6KDM1"/>
<dbReference type="EMBL" id="MIGC01008815">
    <property type="protein sequence ID" value="PHJ15279.1"/>
    <property type="molecule type" value="Genomic_DNA"/>
</dbReference>
<evidence type="ECO:0000313" key="1">
    <source>
        <dbReference type="EMBL" id="PHJ15279.1"/>
    </source>
</evidence>
<reference evidence="1 2" key="1">
    <citation type="journal article" date="2017" name="Int. J. Parasitol.">
        <title>The genome of the protozoan parasite Cystoisospora suis and a reverse vaccinology approach to identify vaccine candidates.</title>
        <authorList>
            <person name="Palmieri N."/>
            <person name="Shrestha A."/>
            <person name="Ruttkowski B."/>
            <person name="Beck T."/>
            <person name="Vogl C."/>
            <person name="Tomley F."/>
            <person name="Blake D.P."/>
            <person name="Joachim A."/>
        </authorList>
    </citation>
    <scope>NUCLEOTIDE SEQUENCE [LARGE SCALE GENOMIC DNA]</scope>
    <source>
        <strain evidence="1 2">Wien I</strain>
    </source>
</reference>
<accession>A0A2C6KDM1</accession>
<sequence length="67" mass="7354">MKTLFLKQCIRCMKAEQCTSDSFFSCTKLGKNLIAKFENSLSSTTSALRHCGCTAARLMRMALLGGV</sequence>
<evidence type="ECO:0000313" key="2">
    <source>
        <dbReference type="Proteomes" id="UP000221165"/>
    </source>
</evidence>
<dbReference type="RefSeq" id="XP_067917013.1">
    <property type="nucleotide sequence ID" value="XM_068071011.1"/>
</dbReference>
<organism evidence="1 2">
    <name type="scientific">Cystoisospora suis</name>
    <dbReference type="NCBI Taxonomy" id="483139"/>
    <lineage>
        <taxon>Eukaryota</taxon>
        <taxon>Sar</taxon>
        <taxon>Alveolata</taxon>
        <taxon>Apicomplexa</taxon>
        <taxon>Conoidasida</taxon>
        <taxon>Coccidia</taxon>
        <taxon>Eucoccidiorida</taxon>
        <taxon>Eimeriorina</taxon>
        <taxon>Sarcocystidae</taxon>
        <taxon>Cystoisospora</taxon>
    </lineage>
</organism>
<name>A0A2C6KDM1_9APIC</name>
<dbReference type="Proteomes" id="UP000221165">
    <property type="component" value="Unassembled WGS sequence"/>
</dbReference>
<dbReference type="GeneID" id="94434222"/>
<protein>
    <submittedName>
        <fullName evidence="1">Uncharacterized protein</fullName>
    </submittedName>
</protein>
<dbReference type="VEuPathDB" id="ToxoDB:CSUI_010910"/>
<keyword evidence="2" id="KW-1185">Reference proteome</keyword>
<proteinExistence type="predicted"/>
<gene>
    <name evidence="1" type="ORF">CSUI_010910</name>
</gene>